<proteinExistence type="predicted"/>
<accession>A0A8S5Q128</accession>
<protein>
    <submittedName>
        <fullName evidence="1">Uncharacterized protein</fullName>
    </submittedName>
</protein>
<reference evidence="1" key="1">
    <citation type="journal article" date="2021" name="Proc. Natl. Acad. Sci. U.S.A.">
        <title>A Catalog of Tens of Thousands of Viruses from Human Metagenomes Reveals Hidden Associations with Chronic Diseases.</title>
        <authorList>
            <person name="Tisza M.J."/>
            <person name="Buck C.B."/>
        </authorList>
    </citation>
    <scope>NUCLEOTIDE SEQUENCE</scope>
    <source>
        <strain evidence="1">CtjK323</strain>
    </source>
</reference>
<sequence>MYIQDDLKECLKLQFRDITYKVNEEKGVVVALAHFRTPLCMEAGANQCINTIGIARLNKSAGDTFNVEVGKKIARAKAEKEAFSQFKTMLLNYENRVFQARLDISKAIDTMSSHIEHQKEYIKSF</sequence>
<organism evidence="1">
    <name type="scientific">CrAss-like virus sp. ctjK323</name>
    <dbReference type="NCBI Taxonomy" id="2825839"/>
    <lineage>
        <taxon>Viruses</taxon>
        <taxon>Duplodnaviria</taxon>
        <taxon>Heunggongvirae</taxon>
        <taxon>Uroviricota</taxon>
        <taxon>Caudoviricetes</taxon>
        <taxon>Crassvirales</taxon>
    </lineage>
</organism>
<evidence type="ECO:0000313" key="1">
    <source>
        <dbReference type="EMBL" id="DAE12451.1"/>
    </source>
</evidence>
<name>A0A8S5Q128_9CAUD</name>
<dbReference type="EMBL" id="BK015552">
    <property type="protein sequence ID" value="DAE12451.1"/>
    <property type="molecule type" value="Genomic_DNA"/>
</dbReference>